<evidence type="ECO:0000259" key="1">
    <source>
        <dbReference type="PROSITE" id="PS50851"/>
    </source>
</evidence>
<dbReference type="RefSeq" id="WP_167637447.1">
    <property type="nucleotide sequence ID" value="NZ_JAATOP010000003.1"/>
</dbReference>
<evidence type="ECO:0000313" key="3">
    <source>
        <dbReference type="Proteomes" id="UP000709466"/>
    </source>
</evidence>
<keyword evidence="3" id="KW-1185">Reference proteome</keyword>
<comment type="caution">
    <text evidence="2">The sequence shown here is derived from an EMBL/GenBank/DDBJ whole genome shotgun (WGS) entry which is preliminary data.</text>
</comment>
<dbReference type="PROSITE" id="PS50851">
    <property type="entry name" value="CHEW"/>
    <property type="match status" value="1"/>
</dbReference>
<name>A0ABX0VXS2_9RHOB</name>
<gene>
    <name evidence="2" type="ORF">HCZ30_06385</name>
</gene>
<dbReference type="SMART" id="SM00260">
    <property type="entry name" value="CheW"/>
    <property type="match status" value="1"/>
</dbReference>
<sequence>MSIASGVVTFTVDRGLFGVPVERVQEILDIRPISPMPSAPAYLMGVIDLRGDNIPVVDLRTLLKLPALEDTPQTRILVTLIDHGGRKLVIGLRTDKVIEVCQVDDGELRPMSEAELLQWHGASIEGIGRRNGEVVSVLDLDNLFAQAGRTLLKMDADVSASDSSSAA</sequence>
<feature type="domain" description="CheW-like" evidence="1">
    <location>
        <begin position="4"/>
        <end position="149"/>
    </location>
</feature>
<dbReference type="SUPFAM" id="SSF50341">
    <property type="entry name" value="CheW-like"/>
    <property type="match status" value="1"/>
</dbReference>
<dbReference type="Gene3D" id="2.40.50.180">
    <property type="entry name" value="CheA-289, Domain 4"/>
    <property type="match status" value="1"/>
</dbReference>
<organism evidence="2 3">
    <name type="scientific">Marivivens donghaensis</name>
    <dbReference type="NCBI Taxonomy" id="1699413"/>
    <lineage>
        <taxon>Bacteria</taxon>
        <taxon>Pseudomonadati</taxon>
        <taxon>Pseudomonadota</taxon>
        <taxon>Alphaproteobacteria</taxon>
        <taxon>Rhodobacterales</taxon>
        <taxon>Paracoccaceae</taxon>
        <taxon>Marivivens group</taxon>
        <taxon>Marivivens</taxon>
    </lineage>
</organism>
<dbReference type="Proteomes" id="UP000709466">
    <property type="component" value="Unassembled WGS sequence"/>
</dbReference>
<dbReference type="PANTHER" id="PTHR22617">
    <property type="entry name" value="CHEMOTAXIS SENSOR HISTIDINE KINASE-RELATED"/>
    <property type="match status" value="1"/>
</dbReference>
<evidence type="ECO:0000313" key="2">
    <source>
        <dbReference type="EMBL" id="NIY72061.1"/>
    </source>
</evidence>
<accession>A0ABX0VXS2</accession>
<dbReference type="EMBL" id="JAATOP010000003">
    <property type="protein sequence ID" value="NIY72061.1"/>
    <property type="molecule type" value="Genomic_DNA"/>
</dbReference>
<reference evidence="2 3" key="1">
    <citation type="submission" date="2020-03" db="EMBL/GenBank/DDBJ databases">
        <title>Bacterial isolates of synthetic phycosphere.</title>
        <authorList>
            <person name="Fu H."/>
            <person name="Moran M.A."/>
        </authorList>
    </citation>
    <scope>NUCLEOTIDE SEQUENCE [LARGE SCALE GENOMIC DNA]</scope>
    <source>
        <strain evidence="2 3">HF1</strain>
    </source>
</reference>
<dbReference type="InterPro" id="IPR036061">
    <property type="entry name" value="CheW-like_dom_sf"/>
</dbReference>
<proteinExistence type="predicted"/>
<dbReference type="Pfam" id="PF01584">
    <property type="entry name" value="CheW"/>
    <property type="match status" value="1"/>
</dbReference>
<dbReference type="Gene3D" id="2.30.30.40">
    <property type="entry name" value="SH3 Domains"/>
    <property type="match status" value="1"/>
</dbReference>
<dbReference type="PANTHER" id="PTHR22617:SF23">
    <property type="entry name" value="CHEMOTAXIS PROTEIN CHEW"/>
    <property type="match status" value="1"/>
</dbReference>
<dbReference type="InterPro" id="IPR002545">
    <property type="entry name" value="CheW-lke_dom"/>
</dbReference>
<protein>
    <submittedName>
        <fullName evidence="2">Chemotaxis protein CheW</fullName>
    </submittedName>
</protein>
<dbReference type="InterPro" id="IPR039315">
    <property type="entry name" value="CheW"/>
</dbReference>